<name>A0A5A5U2L9_LEUCI</name>
<reference evidence="1 2" key="1">
    <citation type="submission" date="2019-04" db="EMBL/GenBank/DDBJ databases">
        <title>A pseudo-fructophilic Leuconostoc citreum strain F192-5 isolated from peel of satsuma mandarin: the first report for isolation and characterization of strain-dependent fructophilic-like characteristics.</title>
        <authorList>
            <person name="Maeno S."/>
            <person name="Tanizawa Y."/>
            <person name="Kajikawa A."/>
            <person name="Kanesaki Y."/>
            <person name="Kubota E."/>
            <person name="Arita M."/>
            <person name="Leon D."/>
            <person name="Endo A."/>
        </authorList>
    </citation>
    <scope>NUCLEOTIDE SEQUENCE [LARGE SCALE GENOMIC DNA]</scope>
    <source>
        <strain evidence="1 2">F192-5</strain>
    </source>
</reference>
<gene>
    <name evidence="1" type="ORF">LCIT_19300</name>
</gene>
<dbReference type="Proteomes" id="UP000323274">
    <property type="component" value="Unassembled WGS sequence"/>
</dbReference>
<dbReference type="AlphaFoldDB" id="A0A5A5U2L9"/>
<proteinExistence type="predicted"/>
<accession>A0A5A5U2L9</accession>
<sequence length="72" mass="8376">MAIVKVKYMEILERQIAVNVSDNLTIEKQLEQAIEIGRQMYRDEKVVLGSDDLTVNEIQAMRNEFATEFEKV</sequence>
<dbReference type="EMBL" id="BJJW01000021">
    <property type="protein sequence ID" value="GDZ84688.1"/>
    <property type="molecule type" value="Genomic_DNA"/>
</dbReference>
<evidence type="ECO:0000313" key="1">
    <source>
        <dbReference type="EMBL" id="GDZ84688.1"/>
    </source>
</evidence>
<comment type="caution">
    <text evidence="1">The sequence shown here is derived from an EMBL/GenBank/DDBJ whole genome shotgun (WGS) entry which is preliminary data.</text>
</comment>
<organism evidence="1 2">
    <name type="scientific">Leuconostoc citreum</name>
    <dbReference type="NCBI Taxonomy" id="33964"/>
    <lineage>
        <taxon>Bacteria</taxon>
        <taxon>Bacillati</taxon>
        <taxon>Bacillota</taxon>
        <taxon>Bacilli</taxon>
        <taxon>Lactobacillales</taxon>
        <taxon>Lactobacillaceae</taxon>
        <taxon>Leuconostoc</taxon>
    </lineage>
</organism>
<protein>
    <submittedName>
        <fullName evidence="1">Uncharacterized protein</fullName>
    </submittedName>
</protein>
<dbReference type="RefSeq" id="WP_133286181.1">
    <property type="nucleotide sequence ID" value="NZ_BJJW01000021.1"/>
</dbReference>
<evidence type="ECO:0000313" key="2">
    <source>
        <dbReference type="Proteomes" id="UP000323274"/>
    </source>
</evidence>